<protein>
    <submittedName>
        <fullName evidence="1">DUF1501 domain-containing protein</fullName>
    </submittedName>
</protein>
<comment type="caution">
    <text evidence="1">The sequence shown here is derived from an EMBL/GenBank/DDBJ whole genome shotgun (WGS) entry which is preliminary data.</text>
</comment>
<accession>A0AAE3KSU5</accession>
<reference evidence="1 2" key="1">
    <citation type="submission" date="2018-11" db="EMBL/GenBank/DDBJ databases">
        <title>Novel bacteria species description.</title>
        <authorList>
            <person name="Han J.-H."/>
        </authorList>
    </citation>
    <scope>NUCLEOTIDE SEQUENCE [LARGE SCALE GENOMIC DNA]</scope>
    <source>
        <strain evidence="1 2">KCTC23259</strain>
    </source>
</reference>
<evidence type="ECO:0000313" key="1">
    <source>
        <dbReference type="EMBL" id="MCP9763717.1"/>
    </source>
</evidence>
<organism evidence="1 2">
    <name type="scientific">Lacihabitans soyangensis</name>
    <dbReference type="NCBI Taxonomy" id="869394"/>
    <lineage>
        <taxon>Bacteria</taxon>
        <taxon>Pseudomonadati</taxon>
        <taxon>Bacteroidota</taxon>
        <taxon>Cytophagia</taxon>
        <taxon>Cytophagales</taxon>
        <taxon>Leadbetterellaceae</taxon>
        <taxon>Lacihabitans</taxon>
    </lineage>
</organism>
<dbReference type="EMBL" id="RJUF01000036">
    <property type="protein sequence ID" value="MCP9763717.1"/>
    <property type="molecule type" value="Genomic_DNA"/>
</dbReference>
<sequence>MKRRNFLKLSSGATIGLGINTDGLASEYLDWLAPAPNCTQVSDRVLVIIRLAGANDGLNTLVPVAQYDTYASLRPTIKLNLAGTGALINLDGTLAAANQLGLHPSMIGFKSLYDSGKLNIVQNIGYQDTNQSHFTSEIIMSCGKDGTTVSQAKYGFIGKYLNSIYPNLSGNPQPFMQDPLALHFGSINPAIGFIHDQGTSEYNMSPLEGTLYNQLRIASPQYSEYNDALNYIRFVESGMDKYFNRVETVFKNGSNSTTTYPNSDLARQLKTIARMIKGGSKTKIFQVTLAGFDTHGSQVVGGATHMGTHANLLQMLSSSMSSFMTDLAALGLDERVMTVTFSEFGRKARENGGLGTDHGNIAPLFVIGKHVSPGVVGTPPNLNNVHGGTDGRFFETEMQYDYRRVYTTLLQDWLGAANSSIQAAELETFQSQKLNLVSTSQNAYPDCLATSGIDCATSPSSVIKANLVAEIAGWSYYSFPNSIDQYVFGIEKFPSGIGANTNPFDVNIDITEILCTTHQYKHYIKSQGSEAMLAAGKYFNFSIISTLKPNGFVNIRWFIEDQLLNDLSSAAATFQSANGSSFLSPILYLKKTKTKLTLPENFRTDGLGLYYAVNSMQISETGILNQRKYIQFDSVTKIDGTGGGAFIRASSKPSNDSNYNIPAPITSNKGRVRFNTLTNTFEGYNGFEWSPLH</sequence>
<name>A0AAE3KSU5_9BACT</name>
<dbReference type="AlphaFoldDB" id="A0AAE3KSU5"/>
<dbReference type="RefSeq" id="WP_255037489.1">
    <property type="nucleotide sequence ID" value="NZ_RJUF01000036.1"/>
</dbReference>
<dbReference type="Pfam" id="PF07394">
    <property type="entry name" value="DUF1501"/>
    <property type="match status" value="1"/>
</dbReference>
<proteinExistence type="predicted"/>
<gene>
    <name evidence="1" type="ORF">EGI31_12195</name>
</gene>
<evidence type="ECO:0000313" key="2">
    <source>
        <dbReference type="Proteomes" id="UP001204144"/>
    </source>
</evidence>
<keyword evidence="2" id="KW-1185">Reference proteome</keyword>
<dbReference type="InterPro" id="IPR010869">
    <property type="entry name" value="DUF1501"/>
</dbReference>
<dbReference type="Proteomes" id="UP001204144">
    <property type="component" value="Unassembled WGS sequence"/>
</dbReference>